<dbReference type="GO" id="GO:0016491">
    <property type="term" value="F:oxidoreductase activity"/>
    <property type="evidence" value="ECO:0007669"/>
    <property type="project" value="UniProtKB-KW"/>
</dbReference>
<keyword evidence="8" id="KW-1185">Reference proteome</keyword>
<feature type="chain" id="PRO_5034840501" evidence="5">
    <location>
        <begin position="27"/>
        <end position="473"/>
    </location>
</feature>
<evidence type="ECO:0000259" key="6">
    <source>
        <dbReference type="PROSITE" id="PS51387"/>
    </source>
</evidence>
<dbReference type="InterPro" id="IPR006094">
    <property type="entry name" value="Oxid_FAD_bind_N"/>
</dbReference>
<dbReference type="PROSITE" id="PS51387">
    <property type="entry name" value="FAD_PCMH"/>
    <property type="match status" value="1"/>
</dbReference>
<evidence type="ECO:0000256" key="3">
    <source>
        <dbReference type="ARBA" id="ARBA00022827"/>
    </source>
</evidence>
<dbReference type="AlphaFoldDB" id="A0A8H6AU71"/>
<dbReference type="InterPro" id="IPR016166">
    <property type="entry name" value="FAD-bd_PCMH"/>
</dbReference>
<gene>
    <name evidence="7" type="ORF">Bfra_005257</name>
</gene>
<keyword evidence="3" id="KW-0274">FAD</keyword>
<evidence type="ECO:0000256" key="1">
    <source>
        <dbReference type="ARBA" id="ARBA00005466"/>
    </source>
</evidence>
<evidence type="ECO:0000256" key="2">
    <source>
        <dbReference type="ARBA" id="ARBA00022630"/>
    </source>
</evidence>
<dbReference type="RefSeq" id="XP_037192737.1">
    <property type="nucleotide sequence ID" value="XM_037335642.1"/>
</dbReference>
<dbReference type="Gene3D" id="3.30.465.10">
    <property type="match status" value="1"/>
</dbReference>
<keyword evidence="4" id="KW-0560">Oxidoreductase</keyword>
<proteinExistence type="inferred from homology"/>
<dbReference type="InterPro" id="IPR050416">
    <property type="entry name" value="FAD-linked_Oxidoreductase"/>
</dbReference>
<dbReference type="PANTHER" id="PTHR42973:SF22">
    <property type="entry name" value="FAD-BINDING PCMH-TYPE DOMAIN-CONTAINING PROTEIN-RELATED"/>
    <property type="match status" value="1"/>
</dbReference>
<feature type="signal peptide" evidence="5">
    <location>
        <begin position="1"/>
        <end position="26"/>
    </location>
</feature>
<dbReference type="Pfam" id="PF01565">
    <property type="entry name" value="FAD_binding_4"/>
    <property type="match status" value="1"/>
</dbReference>
<sequence>MLSISRRFSLIVTRTLLFFHVSAVLAVSTTGNSSIQCSTLERLLPKQVSYPSSTTYISSVLSYYFVQEPLSNIYKKQPDATLLSIRSGGHSPIAGAANDNGGVTIDLTLMDTLSLNRDGSMVSVGAGSIWSKIYIQLEQRNLTVLGGRVAGIGVGGLLIGGGVSFLSPQYGWACDGILGMEVVLADGSVVYASSQSHSGLFTALQGGSNNFGVVTRFDLKTFAQRELLGGFIFYNSSTVPQLLKAFNDFMSPVNFDPHASIIQAFGYQQGLQAVSMGMEYTLPIANTTPKVLQPFLEIDNQLGSTMRVSNMLNFVTEEADFQPLNTRGIYVTTTFSPNLPILTSIYDLWNATTPSISAIPSIGYSLIYQRLPATVPGNVNSFNLPSSAENLSDDETVNSVTTALMSAIEEKTKEAGVYNSFKYLNYAASWQNPLGSYGDKGKENLLSVKKTYDPQGLFQKGVPGGFKLKGLDQ</sequence>
<dbReference type="OrthoDB" id="2151789at2759"/>
<dbReference type="PANTHER" id="PTHR42973">
    <property type="entry name" value="BINDING OXIDOREDUCTASE, PUTATIVE (AFU_ORTHOLOGUE AFUA_1G17690)-RELATED"/>
    <property type="match status" value="1"/>
</dbReference>
<reference evidence="7 8" key="1">
    <citation type="journal article" date="2020" name="Phytopathology">
        <title>A high-quality genome resource of Botrytis fragariae, a new and rapidly spreading fungal pathogen causing strawberry gray mold in the U.S.A.</title>
        <authorList>
            <person name="Wu Y."/>
            <person name="Saski C.A."/>
            <person name="Schnabel G."/>
            <person name="Xiao S."/>
            <person name="Hu M."/>
        </authorList>
    </citation>
    <scope>NUCLEOTIDE SEQUENCE [LARGE SCALE GENOMIC DNA]</scope>
    <source>
        <strain evidence="7 8">BVB16</strain>
    </source>
</reference>
<keyword evidence="5" id="KW-0732">Signal</keyword>
<feature type="domain" description="FAD-binding PCMH-type" evidence="6">
    <location>
        <begin position="41"/>
        <end position="224"/>
    </location>
</feature>
<organism evidence="7 8">
    <name type="scientific">Botrytis fragariae</name>
    <dbReference type="NCBI Taxonomy" id="1964551"/>
    <lineage>
        <taxon>Eukaryota</taxon>
        <taxon>Fungi</taxon>
        <taxon>Dikarya</taxon>
        <taxon>Ascomycota</taxon>
        <taxon>Pezizomycotina</taxon>
        <taxon>Leotiomycetes</taxon>
        <taxon>Helotiales</taxon>
        <taxon>Sclerotiniaceae</taxon>
        <taxon>Botrytis</taxon>
    </lineage>
</organism>
<comment type="similarity">
    <text evidence="1">Belongs to the oxygen-dependent FAD-linked oxidoreductase family.</text>
</comment>
<dbReference type="GO" id="GO:0071949">
    <property type="term" value="F:FAD binding"/>
    <property type="evidence" value="ECO:0007669"/>
    <property type="project" value="InterPro"/>
</dbReference>
<comment type="caution">
    <text evidence="7">The sequence shown here is derived from an EMBL/GenBank/DDBJ whole genome shotgun (WGS) entry which is preliminary data.</text>
</comment>
<accession>A0A8H6AU71</accession>
<dbReference type="InterPro" id="IPR036318">
    <property type="entry name" value="FAD-bd_PCMH-like_sf"/>
</dbReference>
<evidence type="ECO:0000313" key="7">
    <source>
        <dbReference type="EMBL" id="KAF5873791.1"/>
    </source>
</evidence>
<dbReference type="Proteomes" id="UP000531561">
    <property type="component" value="Unassembled WGS sequence"/>
</dbReference>
<evidence type="ECO:0000313" key="8">
    <source>
        <dbReference type="Proteomes" id="UP000531561"/>
    </source>
</evidence>
<protein>
    <submittedName>
        <fullName evidence="7">Putative fad- protein</fullName>
    </submittedName>
</protein>
<evidence type="ECO:0000256" key="5">
    <source>
        <dbReference type="SAM" id="SignalP"/>
    </source>
</evidence>
<keyword evidence="2" id="KW-0285">Flavoprotein</keyword>
<dbReference type="SUPFAM" id="SSF56176">
    <property type="entry name" value="FAD-binding/transporter-associated domain-like"/>
    <property type="match status" value="1"/>
</dbReference>
<dbReference type="GeneID" id="59259334"/>
<name>A0A8H6AU71_9HELO</name>
<dbReference type="EMBL" id="JABFCT010000008">
    <property type="protein sequence ID" value="KAF5873791.1"/>
    <property type="molecule type" value="Genomic_DNA"/>
</dbReference>
<evidence type="ECO:0000256" key="4">
    <source>
        <dbReference type="ARBA" id="ARBA00023002"/>
    </source>
</evidence>
<dbReference type="InterPro" id="IPR016169">
    <property type="entry name" value="FAD-bd_PCMH_sub2"/>
</dbReference>